<evidence type="ECO:0000313" key="3">
    <source>
        <dbReference type="Proteomes" id="UP001057498"/>
    </source>
</evidence>
<dbReference type="Proteomes" id="UP001057498">
    <property type="component" value="Chromosome"/>
</dbReference>
<organism evidence="2 3">
    <name type="scientific">Sphaerotilus microaerophilus</name>
    <dbReference type="NCBI Taxonomy" id="2914710"/>
    <lineage>
        <taxon>Bacteria</taxon>
        <taxon>Pseudomonadati</taxon>
        <taxon>Pseudomonadota</taxon>
        <taxon>Betaproteobacteria</taxon>
        <taxon>Burkholderiales</taxon>
        <taxon>Sphaerotilaceae</taxon>
        <taxon>Sphaerotilus</taxon>
    </lineage>
</organism>
<feature type="region of interest" description="Disordered" evidence="1">
    <location>
        <begin position="28"/>
        <end position="52"/>
    </location>
</feature>
<sequence length="121" mass="12353">MSTSSVSLGGMNAAMNALDTSAWRIARQAAQRPADAASPATPAATSSPSLEDDMVSQLQAKNAFLANLRVFQTGDEMLGALIDVKGGPPAPAAYAWAATRKTSRVGGPAISGPNFAICSCR</sequence>
<feature type="compositionally biased region" description="Low complexity" evidence="1">
    <location>
        <begin position="28"/>
        <end position="49"/>
    </location>
</feature>
<protein>
    <submittedName>
        <fullName evidence="2">Uncharacterized protein</fullName>
    </submittedName>
</protein>
<gene>
    <name evidence="2" type="ORF">CATMQ487_17700</name>
</gene>
<accession>A0ABM7YKC8</accession>
<proteinExistence type="predicted"/>
<evidence type="ECO:0000313" key="2">
    <source>
        <dbReference type="EMBL" id="BDI04800.1"/>
    </source>
</evidence>
<dbReference type="EMBL" id="AP025730">
    <property type="protein sequence ID" value="BDI04800.1"/>
    <property type="molecule type" value="Genomic_DNA"/>
</dbReference>
<dbReference type="RefSeq" id="WP_251972896.1">
    <property type="nucleotide sequence ID" value="NZ_AP025730.1"/>
</dbReference>
<evidence type="ECO:0000256" key="1">
    <source>
        <dbReference type="SAM" id="MobiDB-lite"/>
    </source>
</evidence>
<keyword evidence="3" id="KW-1185">Reference proteome</keyword>
<name>A0ABM7YKC8_9BURK</name>
<reference evidence="2" key="1">
    <citation type="submission" date="2022-04" db="EMBL/GenBank/DDBJ databases">
        <title>Whole genome sequence of Sphaerotilus sp. FB-5.</title>
        <authorList>
            <person name="Takeda M."/>
            <person name="Narihara S."/>
            <person name="Akimoto M."/>
            <person name="Akimoto R."/>
            <person name="Nishiyashiki S."/>
            <person name="Murakami T."/>
        </authorList>
    </citation>
    <scope>NUCLEOTIDE SEQUENCE</scope>
    <source>
        <strain evidence="2">FB-5</strain>
    </source>
</reference>